<dbReference type="NCBIfam" id="NF010478">
    <property type="entry name" value="PRK13903.1"/>
    <property type="match status" value="1"/>
</dbReference>
<evidence type="ECO:0000256" key="12">
    <source>
        <dbReference type="ARBA" id="ARBA00022960"/>
    </source>
</evidence>
<dbReference type="InterPro" id="IPR016167">
    <property type="entry name" value="FAD-bd_PCMH_sub1"/>
</dbReference>
<comment type="function">
    <text evidence="2 19">Cell wall formation.</text>
</comment>
<dbReference type="Proteomes" id="UP001356704">
    <property type="component" value="Unassembled WGS sequence"/>
</dbReference>
<feature type="domain" description="FAD-binding PCMH-type" evidence="20">
    <location>
        <begin position="17"/>
        <end position="186"/>
    </location>
</feature>
<dbReference type="Gene3D" id="3.30.43.10">
    <property type="entry name" value="Uridine Diphospho-n-acetylenolpyruvylglucosamine Reductase, domain 2"/>
    <property type="match status" value="1"/>
</dbReference>
<reference evidence="21 22" key="1">
    <citation type="submission" date="2024-02" db="EMBL/GenBank/DDBJ databases">
        <title>Winogradskyella poriferorum JCM 12885.</title>
        <authorList>
            <person name="Zhang D.-F."/>
            <person name="Fu Z.-Y."/>
        </authorList>
    </citation>
    <scope>NUCLEOTIDE SEQUENCE [LARGE SCALE GENOMIC DNA]</scope>
    <source>
        <strain evidence="21 22">JCM 12885</strain>
    </source>
</reference>
<evidence type="ECO:0000313" key="21">
    <source>
        <dbReference type="EMBL" id="MEF3077464.1"/>
    </source>
</evidence>
<comment type="caution">
    <text evidence="21">The sequence shown here is derived from an EMBL/GenBank/DDBJ whole genome shotgun (WGS) entry which is preliminary data.</text>
</comment>
<comment type="subcellular location">
    <subcellularLocation>
        <location evidence="3 19">Cytoplasm</location>
    </subcellularLocation>
</comment>
<dbReference type="InterPro" id="IPR016166">
    <property type="entry name" value="FAD-bd_PCMH"/>
</dbReference>
<dbReference type="InterPro" id="IPR036635">
    <property type="entry name" value="MurB_C_sf"/>
</dbReference>
<organism evidence="21 22">
    <name type="scientific">Winogradskyella poriferorum</name>
    <dbReference type="NCBI Taxonomy" id="307627"/>
    <lineage>
        <taxon>Bacteria</taxon>
        <taxon>Pseudomonadati</taxon>
        <taxon>Bacteroidota</taxon>
        <taxon>Flavobacteriia</taxon>
        <taxon>Flavobacteriales</taxon>
        <taxon>Flavobacteriaceae</taxon>
        <taxon>Winogradskyella</taxon>
    </lineage>
</organism>
<dbReference type="SUPFAM" id="SSF56176">
    <property type="entry name" value="FAD-binding/transporter-associated domain-like"/>
    <property type="match status" value="1"/>
</dbReference>
<evidence type="ECO:0000256" key="17">
    <source>
        <dbReference type="ARBA" id="ARBA00031026"/>
    </source>
</evidence>
<feature type="active site" description="Proton donor" evidence="19">
    <location>
        <position position="237"/>
    </location>
</feature>
<keyword evidence="7 19" id="KW-0963">Cytoplasm</keyword>
<evidence type="ECO:0000256" key="3">
    <source>
        <dbReference type="ARBA" id="ARBA00004496"/>
    </source>
</evidence>
<keyword evidence="10 19" id="KW-0274">FAD</keyword>
<keyword evidence="9 19" id="KW-0285">Flavoprotein</keyword>
<dbReference type="GO" id="GO:0008762">
    <property type="term" value="F:UDP-N-acetylmuramate dehydrogenase activity"/>
    <property type="evidence" value="ECO:0007669"/>
    <property type="project" value="UniProtKB-EC"/>
</dbReference>
<dbReference type="NCBIfam" id="NF000755">
    <property type="entry name" value="PRK00046.1"/>
    <property type="match status" value="1"/>
</dbReference>
<evidence type="ECO:0000256" key="8">
    <source>
        <dbReference type="ARBA" id="ARBA00022618"/>
    </source>
</evidence>
<name>A0ABU7W0K7_9FLAO</name>
<evidence type="ECO:0000256" key="9">
    <source>
        <dbReference type="ARBA" id="ARBA00022630"/>
    </source>
</evidence>
<dbReference type="InterPro" id="IPR006094">
    <property type="entry name" value="Oxid_FAD_bind_N"/>
</dbReference>
<dbReference type="EC" id="1.3.1.98" evidence="5 19"/>
<evidence type="ECO:0000256" key="5">
    <source>
        <dbReference type="ARBA" id="ARBA00012518"/>
    </source>
</evidence>
<dbReference type="InterPro" id="IPR016169">
    <property type="entry name" value="FAD-bd_PCMH_sub2"/>
</dbReference>
<dbReference type="Pfam" id="PF02873">
    <property type="entry name" value="MurB_C"/>
    <property type="match status" value="1"/>
</dbReference>
<dbReference type="RefSeq" id="WP_331808302.1">
    <property type="nucleotide sequence ID" value="NZ_JAZHOU010000001.1"/>
</dbReference>
<comment type="similarity">
    <text evidence="19">Belongs to the MurB family.</text>
</comment>
<dbReference type="HAMAP" id="MF_00037">
    <property type="entry name" value="MurB"/>
    <property type="match status" value="1"/>
</dbReference>
<evidence type="ECO:0000256" key="2">
    <source>
        <dbReference type="ARBA" id="ARBA00003921"/>
    </source>
</evidence>
<feature type="active site" evidence="19">
    <location>
        <position position="162"/>
    </location>
</feature>
<evidence type="ECO:0000256" key="6">
    <source>
        <dbReference type="ARBA" id="ARBA00015188"/>
    </source>
</evidence>
<evidence type="ECO:0000256" key="15">
    <source>
        <dbReference type="ARBA" id="ARBA00023306"/>
    </source>
</evidence>
<comment type="cofactor">
    <cofactor evidence="1 19">
        <name>FAD</name>
        <dbReference type="ChEBI" id="CHEBI:57692"/>
    </cofactor>
</comment>
<keyword evidence="8 19" id="KW-0132">Cell division</keyword>
<keyword evidence="14 19" id="KW-0560">Oxidoreductase</keyword>
<dbReference type="SUPFAM" id="SSF56194">
    <property type="entry name" value="Uridine diphospho-N-Acetylenolpyruvylglucosamine reductase, MurB, C-terminal domain"/>
    <property type="match status" value="1"/>
</dbReference>
<gene>
    <name evidence="19 21" type="primary">murB</name>
    <name evidence="21" type="ORF">V1468_00490</name>
</gene>
<protein>
    <recommendedName>
        <fullName evidence="6 19">UDP-N-acetylenolpyruvoylglucosamine reductase</fullName>
        <ecNumber evidence="5 19">1.3.1.98</ecNumber>
    </recommendedName>
    <alternativeName>
        <fullName evidence="17 19">UDP-N-acetylmuramate dehydrogenase</fullName>
    </alternativeName>
</protein>
<dbReference type="Gene3D" id="3.30.465.10">
    <property type="match status" value="1"/>
</dbReference>
<dbReference type="InterPro" id="IPR036318">
    <property type="entry name" value="FAD-bd_PCMH-like_sf"/>
</dbReference>
<comment type="catalytic activity">
    <reaction evidence="18 19">
        <text>UDP-N-acetyl-alpha-D-muramate + NADP(+) = UDP-N-acetyl-3-O-(1-carboxyvinyl)-alpha-D-glucosamine + NADPH + H(+)</text>
        <dbReference type="Rhea" id="RHEA:12248"/>
        <dbReference type="ChEBI" id="CHEBI:15378"/>
        <dbReference type="ChEBI" id="CHEBI:57783"/>
        <dbReference type="ChEBI" id="CHEBI:58349"/>
        <dbReference type="ChEBI" id="CHEBI:68483"/>
        <dbReference type="ChEBI" id="CHEBI:70757"/>
        <dbReference type="EC" id="1.3.1.98"/>
    </reaction>
</comment>
<keyword evidence="13 19" id="KW-0573">Peptidoglycan synthesis</keyword>
<proteinExistence type="inferred from homology"/>
<evidence type="ECO:0000256" key="14">
    <source>
        <dbReference type="ARBA" id="ARBA00023002"/>
    </source>
</evidence>
<keyword evidence="22" id="KW-1185">Reference proteome</keyword>
<evidence type="ECO:0000256" key="4">
    <source>
        <dbReference type="ARBA" id="ARBA00004752"/>
    </source>
</evidence>
<dbReference type="EMBL" id="JAZHOU010000001">
    <property type="protein sequence ID" value="MEF3077464.1"/>
    <property type="molecule type" value="Genomic_DNA"/>
</dbReference>
<feature type="active site" evidence="19">
    <location>
        <position position="333"/>
    </location>
</feature>
<comment type="pathway">
    <text evidence="4 19">Cell wall biogenesis; peptidoglycan biosynthesis.</text>
</comment>
<dbReference type="PROSITE" id="PS51387">
    <property type="entry name" value="FAD_PCMH"/>
    <property type="match status" value="1"/>
</dbReference>
<evidence type="ECO:0000256" key="10">
    <source>
        <dbReference type="ARBA" id="ARBA00022827"/>
    </source>
</evidence>
<evidence type="ECO:0000256" key="7">
    <source>
        <dbReference type="ARBA" id="ARBA00022490"/>
    </source>
</evidence>
<dbReference type="Gene3D" id="3.90.78.10">
    <property type="entry name" value="UDP-N-acetylenolpyruvoylglucosamine reductase, C-terminal domain"/>
    <property type="match status" value="1"/>
</dbReference>
<keyword evidence="11 19" id="KW-0521">NADP</keyword>
<dbReference type="PANTHER" id="PTHR21071">
    <property type="entry name" value="UDP-N-ACETYLENOLPYRUVOYLGLUCOSAMINE REDUCTASE"/>
    <property type="match status" value="1"/>
</dbReference>
<sequence length="337" mass="37598">MVIEHNVSLQPFNTFGLDTKAKSYCNITTEAALIEVLKTKGNEPIFILGGGSNMLLTKNIEALVLHINLKGIEVTNETDDAVFVKAMAGENWHQFVLWCIEHNYGGIENLSLIPGNVGTSPIQNIGAYGVELKDVFESCEAINVNSLDTRTFTKEDCKFDYRESVFKQDLKGEYIITSVTFKLSKQNHQLRTDYGAIKQELQTSNIVKPTIKDVSNAVIAIRQSKLPDPKEIGNSGSFFKNPVVTIEVFNNLQTNFPDVPSYKVSDTLVKVPAGWLIEQAGFKGKRFNDYGVHQKQALVLVNYGNAKGSDIYELAQLIQKTIKRIFNISIETEVNII</sequence>
<evidence type="ECO:0000256" key="13">
    <source>
        <dbReference type="ARBA" id="ARBA00022984"/>
    </source>
</evidence>
<evidence type="ECO:0000256" key="1">
    <source>
        <dbReference type="ARBA" id="ARBA00001974"/>
    </source>
</evidence>
<dbReference type="PANTHER" id="PTHR21071:SF4">
    <property type="entry name" value="UDP-N-ACETYLENOLPYRUVOYLGLUCOSAMINE REDUCTASE"/>
    <property type="match status" value="1"/>
</dbReference>
<accession>A0ABU7W0K7</accession>
<dbReference type="Pfam" id="PF01565">
    <property type="entry name" value="FAD_binding_4"/>
    <property type="match status" value="1"/>
</dbReference>
<evidence type="ECO:0000313" key="22">
    <source>
        <dbReference type="Proteomes" id="UP001356704"/>
    </source>
</evidence>
<dbReference type="NCBIfam" id="TIGR00179">
    <property type="entry name" value="murB"/>
    <property type="match status" value="1"/>
</dbReference>
<keyword evidence="16 19" id="KW-0961">Cell wall biogenesis/degradation</keyword>
<dbReference type="InterPro" id="IPR003170">
    <property type="entry name" value="MurB"/>
</dbReference>
<evidence type="ECO:0000256" key="19">
    <source>
        <dbReference type="HAMAP-Rule" id="MF_00037"/>
    </source>
</evidence>
<evidence type="ECO:0000259" key="20">
    <source>
        <dbReference type="PROSITE" id="PS51387"/>
    </source>
</evidence>
<evidence type="ECO:0000256" key="11">
    <source>
        <dbReference type="ARBA" id="ARBA00022857"/>
    </source>
</evidence>
<evidence type="ECO:0000256" key="18">
    <source>
        <dbReference type="ARBA" id="ARBA00048914"/>
    </source>
</evidence>
<dbReference type="InterPro" id="IPR011601">
    <property type="entry name" value="MurB_C"/>
</dbReference>
<keyword evidence="15 19" id="KW-0131">Cell cycle</keyword>
<keyword evidence="12 19" id="KW-0133">Cell shape</keyword>
<evidence type="ECO:0000256" key="16">
    <source>
        <dbReference type="ARBA" id="ARBA00023316"/>
    </source>
</evidence>